<dbReference type="AlphaFoldDB" id="A0A653E545"/>
<dbReference type="Pfam" id="PF13640">
    <property type="entry name" value="2OG-FeII_Oxy_3"/>
    <property type="match status" value="1"/>
</dbReference>
<sequence>MTIDTTDMPFAVIIDDLATQGWSLLPGFASQTLTAELAQECRARVKNGALSPARVGRGAGQEIREAIRGDQIEWLEPGQSAPTNAYLQLIDGLRLALNQQLFLGLDSYESHFAFYPAGAFYKKHLDRFRDDDRRTVSVVLYLNEQWQDEFGGELRLYLPDGETRDVRPEAGSLVVFMSADMPHEVLPATRERLSLAGWFRRRGADTF</sequence>
<evidence type="ECO:0000256" key="5">
    <source>
        <dbReference type="ARBA" id="ARBA00023002"/>
    </source>
</evidence>
<evidence type="ECO:0000256" key="2">
    <source>
        <dbReference type="ARBA" id="ARBA00022723"/>
    </source>
</evidence>
<name>A0A653E545_9PSED</name>
<evidence type="ECO:0000313" key="8">
    <source>
        <dbReference type="EMBL" id="VEV96902.1"/>
    </source>
</evidence>
<dbReference type="GO" id="GO:0031543">
    <property type="term" value="F:peptidyl-proline dioxygenase activity"/>
    <property type="evidence" value="ECO:0007669"/>
    <property type="project" value="TreeGrafter"/>
</dbReference>
<evidence type="ECO:0000259" key="7">
    <source>
        <dbReference type="PROSITE" id="PS51471"/>
    </source>
</evidence>
<protein>
    <submittedName>
        <fullName evidence="8">2OG-Fe(II) oxygenase</fullName>
    </submittedName>
</protein>
<evidence type="ECO:0000256" key="1">
    <source>
        <dbReference type="ARBA" id="ARBA00001961"/>
    </source>
</evidence>
<keyword evidence="4" id="KW-0223">Dioxygenase</keyword>
<dbReference type="SMART" id="SM00702">
    <property type="entry name" value="P4Hc"/>
    <property type="match status" value="1"/>
</dbReference>
<evidence type="ECO:0000256" key="3">
    <source>
        <dbReference type="ARBA" id="ARBA00022896"/>
    </source>
</evidence>
<dbReference type="GO" id="GO:0008198">
    <property type="term" value="F:ferrous iron binding"/>
    <property type="evidence" value="ECO:0007669"/>
    <property type="project" value="TreeGrafter"/>
</dbReference>
<dbReference type="InterPro" id="IPR051559">
    <property type="entry name" value="HIF_prolyl_hydroxylases"/>
</dbReference>
<keyword evidence="3" id="KW-0847">Vitamin C</keyword>
<dbReference type="PANTHER" id="PTHR12907">
    <property type="entry name" value="EGL NINE HOMOLOG-RELATED"/>
    <property type="match status" value="1"/>
</dbReference>
<keyword evidence="2" id="KW-0479">Metal-binding</keyword>
<dbReference type="InterPro" id="IPR044862">
    <property type="entry name" value="Pro_4_hyd_alph_FE2OG_OXY"/>
</dbReference>
<dbReference type="GO" id="GO:0071456">
    <property type="term" value="P:cellular response to hypoxia"/>
    <property type="evidence" value="ECO:0007669"/>
    <property type="project" value="TreeGrafter"/>
</dbReference>
<feature type="domain" description="Fe2OG dioxygenase" evidence="7">
    <location>
        <begin position="104"/>
        <end position="201"/>
    </location>
</feature>
<evidence type="ECO:0000256" key="6">
    <source>
        <dbReference type="ARBA" id="ARBA00023004"/>
    </source>
</evidence>
<accession>A0A653E545</accession>
<keyword evidence="6" id="KW-0408">Iron</keyword>
<dbReference type="GO" id="GO:0031418">
    <property type="term" value="F:L-ascorbic acid binding"/>
    <property type="evidence" value="ECO:0007669"/>
    <property type="project" value="UniProtKB-KW"/>
</dbReference>
<keyword evidence="5" id="KW-0560">Oxidoreductase</keyword>
<gene>
    <name evidence="8" type="ORF">PMYSY11_1856</name>
</gene>
<reference evidence="8" key="1">
    <citation type="submission" date="2019-02" db="EMBL/GenBank/DDBJ databases">
        <authorList>
            <consortium name="Genoscope - CEA"/>
            <person name="William W."/>
        </authorList>
    </citation>
    <scope>NUCLEOTIDE SEQUENCE [LARGE SCALE GENOMIC DNA]</scope>
    <source>
        <strain evidence="8">YSy11</strain>
    </source>
</reference>
<dbReference type="RefSeq" id="WP_150548096.1">
    <property type="nucleotide sequence ID" value="NZ_LR215729.2"/>
</dbReference>
<dbReference type="InterPro" id="IPR006620">
    <property type="entry name" value="Pro_4_hyd_alph"/>
</dbReference>
<proteinExistence type="predicted"/>
<dbReference type="PANTHER" id="PTHR12907:SF26">
    <property type="entry name" value="HIF PROLYL HYDROXYLASE, ISOFORM C"/>
    <property type="match status" value="1"/>
</dbReference>
<dbReference type="PROSITE" id="PS51471">
    <property type="entry name" value="FE2OG_OXY"/>
    <property type="match status" value="1"/>
</dbReference>
<dbReference type="Gene3D" id="2.60.120.620">
    <property type="entry name" value="q2cbj1_9rhob like domain"/>
    <property type="match status" value="1"/>
</dbReference>
<dbReference type="InterPro" id="IPR005123">
    <property type="entry name" value="Oxoglu/Fe-dep_dioxygenase_dom"/>
</dbReference>
<comment type="cofactor">
    <cofactor evidence="1">
        <name>L-ascorbate</name>
        <dbReference type="ChEBI" id="CHEBI:38290"/>
    </cofactor>
</comment>
<dbReference type="EMBL" id="LR215729">
    <property type="protein sequence ID" value="VEV96902.1"/>
    <property type="molecule type" value="Genomic_DNA"/>
</dbReference>
<organism evidence="8">
    <name type="scientific">Pseudomonas marincola</name>
    <dbReference type="NCBI Taxonomy" id="437900"/>
    <lineage>
        <taxon>Bacteria</taxon>
        <taxon>Pseudomonadati</taxon>
        <taxon>Pseudomonadota</taxon>
        <taxon>Gammaproteobacteria</taxon>
        <taxon>Pseudomonadales</taxon>
        <taxon>Pseudomonadaceae</taxon>
        <taxon>Pseudomonas</taxon>
    </lineage>
</organism>
<evidence type="ECO:0000256" key="4">
    <source>
        <dbReference type="ARBA" id="ARBA00022964"/>
    </source>
</evidence>